<dbReference type="OrthoDB" id="2080934at2"/>
<keyword evidence="1 3" id="KW-0808">Transferase</keyword>
<keyword evidence="5" id="KW-0436">Ligase</keyword>
<dbReference type="Pfam" id="PF21948">
    <property type="entry name" value="LplA-B_cat"/>
    <property type="match status" value="1"/>
</dbReference>
<feature type="site" description="Lowers pKa of active site Cys" evidence="3">
    <location>
        <position position="150"/>
    </location>
</feature>
<dbReference type="PROSITE" id="PS51733">
    <property type="entry name" value="BPL_LPL_CATALYTIC"/>
    <property type="match status" value="1"/>
</dbReference>
<feature type="domain" description="BPL/LPL catalytic" evidence="4">
    <location>
        <begin position="36"/>
        <end position="218"/>
    </location>
</feature>
<dbReference type="GO" id="GO:0009249">
    <property type="term" value="P:protein lipoylation"/>
    <property type="evidence" value="ECO:0007669"/>
    <property type="project" value="UniProtKB-UniRule"/>
</dbReference>
<evidence type="ECO:0000313" key="5">
    <source>
        <dbReference type="EMBL" id="KIH70343.1"/>
    </source>
</evidence>
<comment type="pathway">
    <text evidence="3">Protein modification; protein lipoylation via endogenous pathway; protein N(6)-(lipoyl)lysine from octanoyl-[acyl-carrier-protein].</text>
</comment>
<comment type="miscellaneous">
    <text evidence="3">The reaction proceeds via a thioester-linked acyl-enzyme intermediate.</text>
</comment>
<dbReference type="Proteomes" id="UP000527860">
    <property type="component" value="Unassembled WGS sequence"/>
</dbReference>
<dbReference type="STRING" id="45670.SN16_08720"/>
<reference evidence="6" key="2">
    <citation type="submission" date="2020-04" db="EMBL/GenBank/DDBJ databases">
        <authorList>
            <person name="Tanveer F."/>
            <person name="Xie Y."/>
            <person name="Shinwari Z.K."/>
        </authorList>
    </citation>
    <scope>NUCLEOTIDE SEQUENCE</scope>
    <source>
        <strain evidence="6">MOSEL-ME25</strain>
    </source>
</reference>
<accession>A0A0C2DK34</accession>
<dbReference type="SUPFAM" id="SSF55681">
    <property type="entry name" value="Class II aaRS and biotin synthetases"/>
    <property type="match status" value="1"/>
</dbReference>
<dbReference type="InterPro" id="IPR045864">
    <property type="entry name" value="aa-tRNA-synth_II/BPL/LPL"/>
</dbReference>
<protein>
    <recommendedName>
        <fullName evidence="3">Octanoyl-[GcvH]:protein N-octanoyltransferase</fullName>
        <ecNumber evidence="3">2.3.1.204</ecNumber>
    </recommendedName>
    <alternativeName>
        <fullName evidence="3">Octanoyl-[GcvH]:E2 amidotransferase</fullName>
    </alternativeName>
</protein>
<evidence type="ECO:0000256" key="2">
    <source>
        <dbReference type="ARBA" id="ARBA00023315"/>
    </source>
</evidence>
<dbReference type="Gene3D" id="3.30.930.10">
    <property type="entry name" value="Bira Bifunctional Protein, Domain 2"/>
    <property type="match status" value="1"/>
</dbReference>
<dbReference type="Proteomes" id="UP000031546">
    <property type="component" value="Unassembled WGS sequence"/>
</dbReference>
<sequence length="273" mass="31167">MHRLFQQNWHYVPIETTPHPYMSFAMDDVLQEIVSTDGVPKFRAWVHHPYVILGLHDARLPHLTDGLSYLEEAGFDYIVRNSGGLGVVLDTGVLNVSLILPKSSAAQIDEGYDMMLELVREAFPDTEIEAYEIEHSYCPGSYDLSIDGRKFAGISQRRIKQGVAVQIYLCITGSGAERAEIMRNFYEAAKKGKDTKFSYPDIHPGDMASLNELLGTELTVDGVLERMLDIIRKDGRLEPLPDMDAAMRDRYHHYIDRMKQRNKDIRSEKEDMK</sequence>
<dbReference type="GO" id="GO:0016874">
    <property type="term" value="F:ligase activity"/>
    <property type="evidence" value="ECO:0007669"/>
    <property type="project" value="UniProtKB-KW"/>
</dbReference>
<evidence type="ECO:0000256" key="1">
    <source>
        <dbReference type="ARBA" id="ARBA00022679"/>
    </source>
</evidence>
<dbReference type="HAMAP" id="MF_02119">
    <property type="entry name" value="LipL"/>
    <property type="match status" value="1"/>
</dbReference>
<dbReference type="InterPro" id="IPR004143">
    <property type="entry name" value="BPL_LPL_catalytic"/>
</dbReference>
<dbReference type="GeneID" id="77845637"/>
<dbReference type="InterPro" id="IPR050664">
    <property type="entry name" value="Octanoyltrans_LipM/LipL"/>
</dbReference>
<organism evidence="5 7">
    <name type="scientific">Salinicoccus roseus</name>
    <dbReference type="NCBI Taxonomy" id="45670"/>
    <lineage>
        <taxon>Bacteria</taxon>
        <taxon>Bacillati</taxon>
        <taxon>Bacillota</taxon>
        <taxon>Bacilli</taxon>
        <taxon>Bacillales</taxon>
        <taxon>Staphylococcaceae</taxon>
        <taxon>Salinicoccus</taxon>
    </lineage>
</organism>
<dbReference type="GO" id="GO:0009107">
    <property type="term" value="P:lipoate biosynthetic process"/>
    <property type="evidence" value="ECO:0007669"/>
    <property type="project" value="UniProtKB-UniRule"/>
</dbReference>
<keyword evidence="8" id="KW-1185">Reference proteome</keyword>
<dbReference type="EC" id="2.3.1.204" evidence="3"/>
<gene>
    <name evidence="3" type="primary">lipL</name>
    <name evidence="6" type="ORF">F7P68_0010095</name>
    <name evidence="5" type="ORF">SN16_08720</name>
</gene>
<proteinExistence type="inferred from homology"/>
<dbReference type="GO" id="GO:0033819">
    <property type="term" value="F:lipoyl(octanoyl) transferase activity"/>
    <property type="evidence" value="ECO:0007669"/>
    <property type="project" value="InterPro"/>
</dbReference>
<reference evidence="6" key="3">
    <citation type="submission" date="2022-12" db="EMBL/GenBank/DDBJ databases">
        <title>Genome analysis and biological profiling of marine Salinicoccus roseus MOSEL-ME25.</title>
        <authorList>
            <person name="Mirza F.T."/>
            <person name="Xie Y."/>
            <person name="Shinwari Z.K."/>
        </authorList>
    </citation>
    <scope>NUCLEOTIDE SEQUENCE</scope>
    <source>
        <strain evidence="6">MOSEL-ME25</strain>
    </source>
</reference>
<comment type="catalytic activity">
    <reaction evidence="3">
        <text>N(6)-octanoyl-L-lysyl-[glycine-cleavage complex H protein] + L-lysyl-[lipoyl-carrier protein] = N(6)-octanoyl-L-lysyl-[lipoyl-carrier protein] + L-lysyl-[glycine-cleavage complex H protein]</text>
        <dbReference type="Rhea" id="RHEA:20213"/>
        <dbReference type="Rhea" id="RHEA-COMP:10500"/>
        <dbReference type="Rhea" id="RHEA-COMP:10501"/>
        <dbReference type="Rhea" id="RHEA-COMP:10503"/>
        <dbReference type="Rhea" id="RHEA-COMP:10504"/>
        <dbReference type="ChEBI" id="CHEBI:29969"/>
        <dbReference type="ChEBI" id="CHEBI:78809"/>
        <dbReference type="EC" id="2.3.1.204"/>
    </reaction>
</comment>
<dbReference type="InterPro" id="IPR024897">
    <property type="entry name" value="LipL"/>
</dbReference>
<dbReference type="PANTHER" id="PTHR43679:SF2">
    <property type="entry name" value="OCTANOYL-[GCVH]:PROTEIN N-OCTANOYLTRANSFERASE"/>
    <property type="match status" value="1"/>
</dbReference>
<evidence type="ECO:0000313" key="6">
    <source>
        <dbReference type="EMBL" id="MDB0580885.1"/>
    </source>
</evidence>
<evidence type="ECO:0000313" key="8">
    <source>
        <dbReference type="Proteomes" id="UP000527860"/>
    </source>
</evidence>
<evidence type="ECO:0000256" key="3">
    <source>
        <dbReference type="HAMAP-Rule" id="MF_02119"/>
    </source>
</evidence>
<dbReference type="CDD" id="cd16443">
    <property type="entry name" value="LplA"/>
    <property type="match status" value="1"/>
</dbReference>
<feature type="active site" description="Acyl-thioester intermediate" evidence="3">
    <location>
        <position position="138"/>
    </location>
</feature>
<evidence type="ECO:0000259" key="4">
    <source>
        <dbReference type="PROSITE" id="PS51733"/>
    </source>
</evidence>
<comment type="function">
    <text evidence="3">Catalyzes the amidotransfer (transamidation) of the octanoyl moiety from octanoyl-GcvH to the lipoyl domain of the E2 subunit of lipoate-dependent enzymes.</text>
</comment>
<name>A0A0C2DK34_9STAP</name>
<comment type="similarity">
    <text evidence="3">Belongs to the octanoyltransferase LipL family.</text>
</comment>
<comment type="caution">
    <text evidence="5">The sequence shown here is derived from an EMBL/GenBank/DDBJ whole genome shotgun (WGS) entry which is preliminary data.</text>
</comment>
<dbReference type="EMBL" id="JXII01000007">
    <property type="protein sequence ID" value="KIH70343.1"/>
    <property type="molecule type" value="Genomic_DNA"/>
</dbReference>
<reference evidence="5 7" key="1">
    <citation type="submission" date="2015-01" db="EMBL/GenBank/DDBJ databases">
        <title>Genome sequences of high lactate-tolerant strain Salinicoccus roseus W12 with industrial interest.</title>
        <authorList>
            <person name="Wang H."/>
            <person name="Yu B."/>
        </authorList>
    </citation>
    <scope>NUCLEOTIDE SEQUENCE [LARGE SCALE GENOMIC DNA]</scope>
    <source>
        <strain evidence="5 7">W12</strain>
    </source>
</reference>
<dbReference type="AlphaFoldDB" id="A0A0C2DK34"/>
<dbReference type="EMBL" id="JABEVU030000001">
    <property type="protein sequence ID" value="MDB0580885.1"/>
    <property type="molecule type" value="Genomic_DNA"/>
</dbReference>
<dbReference type="PANTHER" id="PTHR43679">
    <property type="entry name" value="OCTANOYLTRANSFERASE LIPM-RELATED"/>
    <property type="match status" value="1"/>
</dbReference>
<keyword evidence="2 3" id="KW-0012">Acyltransferase</keyword>
<evidence type="ECO:0000313" key="7">
    <source>
        <dbReference type="Proteomes" id="UP000031546"/>
    </source>
</evidence>
<dbReference type="RefSeq" id="WP_040106249.1">
    <property type="nucleotide sequence ID" value="NZ_JABEVU030000001.1"/>
</dbReference>